<proteinExistence type="predicted"/>
<dbReference type="EMBL" id="JACEIK010000808">
    <property type="protein sequence ID" value="MCD7462523.1"/>
    <property type="molecule type" value="Genomic_DNA"/>
</dbReference>
<accession>A0ABS8SUK6</accession>
<sequence length="66" mass="7527">MGKYVSGRCMVVEDYLTDVKEIVTAVCYCPDGKGVLWDTWMAIGRYDVVGNRCRWACGMLKRKEEA</sequence>
<comment type="caution">
    <text evidence="1">The sequence shown here is derived from an EMBL/GenBank/DDBJ whole genome shotgun (WGS) entry which is preliminary data.</text>
</comment>
<reference evidence="1 2" key="1">
    <citation type="journal article" date="2021" name="BMC Genomics">
        <title>Datura genome reveals duplications of psychoactive alkaloid biosynthetic genes and high mutation rate following tissue culture.</title>
        <authorList>
            <person name="Rajewski A."/>
            <person name="Carter-House D."/>
            <person name="Stajich J."/>
            <person name="Litt A."/>
        </authorList>
    </citation>
    <scope>NUCLEOTIDE SEQUENCE [LARGE SCALE GENOMIC DNA]</scope>
    <source>
        <strain evidence="1">AR-01</strain>
    </source>
</reference>
<keyword evidence="2" id="KW-1185">Reference proteome</keyword>
<organism evidence="1 2">
    <name type="scientific">Datura stramonium</name>
    <name type="common">Jimsonweed</name>
    <name type="synonym">Common thornapple</name>
    <dbReference type="NCBI Taxonomy" id="4076"/>
    <lineage>
        <taxon>Eukaryota</taxon>
        <taxon>Viridiplantae</taxon>
        <taxon>Streptophyta</taxon>
        <taxon>Embryophyta</taxon>
        <taxon>Tracheophyta</taxon>
        <taxon>Spermatophyta</taxon>
        <taxon>Magnoliopsida</taxon>
        <taxon>eudicotyledons</taxon>
        <taxon>Gunneridae</taxon>
        <taxon>Pentapetalae</taxon>
        <taxon>asterids</taxon>
        <taxon>lamiids</taxon>
        <taxon>Solanales</taxon>
        <taxon>Solanaceae</taxon>
        <taxon>Solanoideae</taxon>
        <taxon>Datureae</taxon>
        <taxon>Datura</taxon>
    </lineage>
</organism>
<name>A0ABS8SUK6_DATST</name>
<evidence type="ECO:0000313" key="2">
    <source>
        <dbReference type="Proteomes" id="UP000823775"/>
    </source>
</evidence>
<dbReference type="Proteomes" id="UP000823775">
    <property type="component" value="Unassembled WGS sequence"/>
</dbReference>
<gene>
    <name evidence="1" type="ORF">HAX54_048702</name>
</gene>
<evidence type="ECO:0000313" key="1">
    <source>
        <dbReference type="EMBL" id="MCD7462523.1"/>
    </source>
</evidence>
<protein>
    <submittedName>
        <fullName evidence="1">Uncharacterized protein</fullName>
    </submittedName>
</protein>